<dbReference type="AlphaFoldDB" id="A0A543IWG8"/>
<name>A0A543IWG8_9ACTN</name>
<keyword evidence="2" id="KW-1185">Reference proteome</keyword>
<reference evidence="1 2" key="1">
    <citation type="submission" date="2019-06" db="EMBL/GenBank/DDBJ databases">
        <title>Sequencing the genomes of 1000 actinobacteria strains.</title>
        <authorList>
            <person name="Klenk H.-P."/>
        </authorList>
    </citation>
    <scope>NUCLEOTIDE SEQUENCE [LARGE SCALE GENOMIC DNA]</scope>
    <source>
        <strain evidence="1 2">DSM 43186</strain>
    </source>
</reference>
<proteinExistence type="predicted"/>
<comment type="caution">
    <text evidence="1">The sequence shown here is derived from an EMBL/GenBank/DDBJ whole genome shotgun (WGS) entry which is preliminary data.</text>
</comment>
<protein>
    <submittedName>
        <fullName evidence="1">Uncharacterized protein</fullName>
    </submittedName>
</protein>
<evidence type="ECO:0000313" key="1">
    <source>
        <dbReference type="EMBL" id="TQM74897.1"/>
    </source>
</evidence>
<organism evidence="1 2">
    <name type="scientific">Thermopolyspora flexuosa</name>
    <dbReference type="NCBI Taxonomy" id="103836"/>
    <lineage>
        <taxon>Bacteria</taxon>
        <taxon>Bacillati</taxon>
        <taxon>Actinomycetota</taxon>
        <taxon>Actinomycetes</taxon>
        <taxon>Streptosporangiales</taxon>
        <taxon>Streptosporangiaceae</taxon>
        <taxon>Thermopolyspora</taxon>
    </lineage>
</organism>
<gene>
    <name evidence="1" type="ORF">FHX40_1583</name>
</gene>
<sequence>MRRILTLALIAVLLPLAVVAVVNLTSDNGEPEAALTRYRYCC</sequence>
<dbReference type="Proteomes" id="UP000319213">
    <property type="component" value="Unassembled WGS sequence"/>
</dbReference>
<accession>A0A543IWG8</accession>
<dbReference type="EMBL" id="VFPQ01000001">
    <property type="protein sequence ID" value="TQM74897.1"/>
    <property type="molecule type" value="Genomic_DNA"/>
</dbReference>
<evidence type="ECO:0000313" key="2">
    <source>
        <dbReference type="Proteomes" id="UP000319213"/>
    </source>
</evidence>